<proteinExistence type="predicted"/>
<dbReference type="EMBL" id="CP099426">
    <property type="protein sequence ID" value="USW57258.1"/>
    <property type="molecule type" value="Genomic_DNA"/>
</dbReference>
<accession>A0A9Q9EQ79</accession>
<evidence type="ECO:0000313" key="2">
    <source>
        <dbReference type="Proteomes" id="UP001056384"/>
    </source>
</evidence>
<name>A0A9Q9EQ79_9PEZI</name>
<protein>
    <submittedName>
        <fullName evidence="1">Uncharacterized protein</fullName>
    </submittedName>
</protein>
<organism evidence="1 2">
    <name type="scientific">Septoria linicola</name>
    <dbReference type="NCBI Taxonomy" id="215465"/>
    <lineage>
        <taxon>Eukaryota</taxon>
        <taxon>Fungi</taxon>
        <taxon>Dikarya</taxon>
        <taxon>Ascomycota</taxon>
        <taxon>Pezizomycotina</taxon>
        <taxon>Dothideomycetes</taxon>
        <taxon>Dothideomycetidae</taxon>
        <taxon>Mycosphaerellales</taxon>
        <taxon>Mycosphaerellaceae</taxon>
        <taxon>Septoria</taxon>
    </lineage>
</organism>
<sequence>MSSTISSREALCIAYAHNTRTDQPIATKLAEEILQIGEHLVDDWYDDVEQYLNDHPDEKAAPVATLVAAWAAFRRAGQAGDREAMAIAASIWETGTRVIRGWQASVNAWCAANSRFGACLGEDFEA</sequence>
<evidence type="ECO:0000313" key="1">
    <source>
        <dbReference type="EMBL" id="USW57258.1"/>
    </source>
</evidence>
<gene>
    <name evidence="1" type="ORF">Slin15195_G105770</name>
</gene>
<dbReference type="Proteomes" id="UP001056384">
    <property type="component" value="Chromosome 9"/>
</dbReference>
<reference evidence="1" key="1">
    <citation type="submission" date="2022-06" db="EMBL/GenBank/DDBJ databases">
        <title>Complete genome sequences of two strains of the flax pathogen Septoria linicola.</title>
        <authorList>
            <person name="Lapalu N."/>
            <person name="Simon A."/>
            <person name="Demenou B."/>
            <person name="Paumier D."/>
            <person name="Guillot M.-P."/>
            <person name="Gout L."/>
            <person name="Valade R."/>
        </authorList>
    </citation>
    <scope>NUCLEOTIDE SEQUENCE</scope>
    <source>
        <strain evidence="1">SE15195</strain>
    </source>
</reference>
<keyword evidence="2" id="KW-1185">Reference proteome</keyword>
<dbReference type="AlphaFoldDB" id="A0A9Q9EQ79"/>